<feature type="region of interest" description="Disordered" evidence="1">
    <location>
        <begin position="257"/>
        <end position="278"/>
    </location>
</feature>
<gene>
    <name evidence="2" type="ORF">MYCFIDRAFT_173173</name>
</gene>
<reference evidence="2 3" key="1">
    <citation type="journal article" date="2012" name="PLoS Pathog.">
        <title>Diverse lifestyles and strategies of plant pathogenesis encoded in the genomes of eighteen Dothideomycetes fungi.</title>
        <authorList>
            <person name="Ohm R.A."/>
            <person name="Feau N."/>
            <person name="Henrissat B."/>
            <person name="Schoch C.L."/>
            <person name="Horwitz B.A."/>
            <person name="Barry K.W."/>
            <person name="Condon B.J."/>
            <person name="Copeland A.C."/>
            <person name="Dhillon B."/>
            <person name="Glaser F."/>
            <person name="Hesse C.N."/>
            <person name="Kosti I."/>
            <person name="LaButti K."/>
            <person name="Lindquist E.A."/>
            <person name="Lucas S."/>
            <person name="Salamov A.A."/>
            <person name="Bradshaw R.E."/>
            <person name="Ciuffetti L."/>
            <person name="Hamelin R.C."/>
            <person name="Kema G.H.J."/>
            <person name="Lawrence C."/>
            <person name="Scott J.A."/>
            <person name="Spatafora J.W."/>
            <person name="Turgeon B.G."/>
            <person name="de Wit P.J.G.M."/>
            <person name="Zhong S."/>
            <person name="Goodwin S.B."/>
            <person name="Grigoriev I.V."/>
        </authorList>
    </citation>
    <scope>NUCLEOTIDE SEQUENCE [LARGE SCALE GENOMIC DNA]</scope>
    <source>
        <strain evidence="2 3">CIRAD86</strain>
    </source>
</reference>
<dbReference type="HOGENOM" id="CLU_837093_0_0_1"/>
<evidence type="ECO:0000313" key="3">
    <source>
        <dbReference type="Proteomes" id="UP000016932"/>
    </source>
</evidence>
<protein>
    <submittedName>
        <fullName evidence="2">Uncharacterized protein</fullName>
    </submittedName>
</protein>
<dbReference type="RefSeq" id="XP_007924748.1">
    <property type="nucleotide sequence ID" value="XM_007926557.1"/>
</dbReference>
<evidence type="ECO:0000313" key="2">
    <source>
        <dbReference type="EMBL" id="EME84124.1"/>
    </source>
</evidence>
<feature type="compositionally biased region" description="Basic and acidic residues" evidence="1">
    <location>
        <begin position="257"/>
        <end position="275"/>
    </location>
</feature>
<feature type="region of interest" description="Disordered" evidence="1">
    <location>
        <begin position="1"/>
        <end position="22"/>
    </location>
</feature>
<dbReference type="EMBL" id="KB446557">
    <property type="protein sequence ID" value="EME84124.1"/>
    <property type="molecule type" value="Genomic_DNA"/>
</dbReference>
<feature type="region of interest" description="Disordered" evidence="1">
    <location>
        <begin position="65"/>
        <end position="92"/>
    </location>
</feature>
<sequence length="332" mass="37402">MCSRTDVCSDNAGTTGAPHSSVPCCTSPSAGAAVKLGWTGLEAPQDPRLPRARLLSVVAFRPNNSRSDASVPEVPGASQRRRPREPNLSHAGSNFPITSSFCDSQELTSLFIHRKNRESDFENTFASRQGASAAARPTYLRYNRSYDRHVVTLHKGLEILFKDLSSRLAWGTCGGFVDIQYHSSSETLSDRCYSAIRCIVVRHLLHHRYALTSACKHCSIPSNMHRSRWTTFQVTMIRKHKGFLRFLASRHPMDNIRSRNDQKAHDPISERETSRCRSNIPNMKTSSGYFTSESQCPHTRFERKADFQPDEMTSAGHWNVIWMGRSETPRGD</sequence>
<dbReference type="GeneID" id="19332932"/>
<dbReference type="AlphaFoldDB" id="M2ZYV2"/>
<accession>M2ZYV2</accession>
<dbReference type="VEuPathDB" id="FungiDB:MYCFIDRAFT_173173"/>
<evidence type="ECO:0000256" key="1">
    <source>
        <dbReference type="SAM" id="MobiDB-lite"/>
    </source>
</evidence>
<dbReference type="KEGG" id="pfj:MYCFIDRAFT_173173"/>
<name>M2ZYV2_PSEFD</name>
<organism evidence="2 3">
    <name type="scientific">Pseudocercospora fijiensis (strain CIRAD86)</name>
    <name type="common">Black leaf streak disease fungus</name>
    <name type="synonym">Mycosphaerella fijiensis</name>
    <dbReference type="NCBI Taxonomy" id="383855"/>
    <lineage>
        <taxon>Eukaryota</taxon>
        <taxon>Fungi</taxon>
        <taxon>Dikarya</taxon>
        <taxon>Ascomycota</taxon>
        <taxon>Pezizomycotina</taxon>
        <taxon>Dothideomycetes</taxon>
        <taxon>Dothideomycetidae</taxon>
        <taxon>Mycosphaerellales</taxon>
        <taxon>Mycosphaerellaceae</taxon>
        <taxon>Pseudocercospora</taxon>
    </lineage>
</organism>
<proteinExistence type="predicted"/>
<keyword evidence="3" id="KW-1185">Reference proteome</keyword>
<dbReference type="Proteomes" id="UP000016932">
    <property type="component" value="Unassembled WGS sequence"/>
</dbReference>